<dbReference type="EMBL" id="QJNU01000711">
    <property type="protein sequence ID" value="RYO88773.1"/>
    <property type="molecule type" value="Genomic_DNA"/>
</dbReference>
<dbReference type="Gene3D" id="3.40.50.720">
    <property type="entry name" value="NAD(P)-binding Rossmann-like Domain"/>
    <property type="match status" value="1"/>
</dbReference>
<accession>A0A4Q4SZP1</accession>
<comment type="similarity">
    <text evidence="1">Belongs to the short-chain dehydrogenases/reductases (SDR) family.</text>
</comment>
<keyword evidence="2" id="KW-0560">Oxidoreductase</keyword>
<comment type="caution">
    <text evidence="4">The sequence shown here is derived from an EMBL/GenBank/DDBJ whole genome shotgun (WGS) entry which is preliminary data.</text>
</comment>
<dbReference type="PANTHER" id="PTHR24320">
    <property type="entry name" value="RETINOL DEHYDROGENASE"/>
    <property type="match status" value="1"/>
</dbReference>
<dbReference type="Pfam" id="PF00106">
    <property type="entry name" value="adh_short"/>
    <property type="match status" value="1"/>
</dbReference>
<dbReference type="InterPro" id="IPR002347">
    <property type="entry name" value="SDR_fam"/>
</dbReference>
<dbReference type="GO" id="GO:0016491">
    <property type="term" value="F:oxidoreductase activity"/>
    <property type="evidence" value="ECO:0007669"/>
    <property type="project" value="UniProtKB-KW"/>
</dbReference>
<evidence type="ECO:0000313" key="4">
    <source>
        <dbReference type="EMBL" id="RYO88773.1"/>
    </source>
</evidence>
<organism evidence="4 5">
    <name type="scientific">Monosporascus ibericus</name>
    <dbReference type="NCBI Taxonomy" id="155417"/>
    <lineage>
        <taxon>Eukaryota</taxon>
        <taxon>Fungi</taxon>
        <taxon>Dikarya</taxon>
        <taxon>Ascomycota</taxon>
        <taxon>Pezizomycotina</taxon>
        <taxon>Sordariomycetes</taxon>
        <taxon>Xylariomycetidae</taxon>
        <taxon>Xylariales</taxon>
        <taxon>Xylariales incertae sedis</taxon>
        <taxon>Monosporascus</taxon>
    </lineage>
</organism>
<dbReference type="PANTHER" id="PTHR24320:SF152">
    <property type="entry name" value="SHORT-CHAIN DEHYDROGENASE_REDUCTASE FAMILY PROTEIN"/>
    <property type="match status" value="1"/>
</dbReference>
<proteinExistence type="inferred from homology"/>
<evidence type="ECO:0000256" key="1">
    <source>
        <dbReference type="ARBA" id="ARBA00006484"/>
    </source>
</evidence>
<dbReference type="OrthoDB" id="191139at2759"/>
<evidence type="ECO:0008006" key="6">
    <source>
        <dbReference type="Google" id="ProtNLM"/>
    </source>
</evidence>
<protein>
    <recommendedName>
        <fullName evidence="6">Ketoreductase (KR) domain-containing protein</fullName>
    </recommendedName>
</protein>
<evidence type="ECO:0000256" key="2">
    <source>
        <dbReference type="ARBA" id="ARBA00023002"/>
    </source>
</evidence>
<dbReference type="PRINTS" id="PR00081">
    <property type="entry name" value="GDHRDH"/>
</dbReference>
<dbReference type="STRING" id="155417.A0A4Q4SZP1"/>
<feature type="region of interest" description="Disordered" evidence="3">
    <location>
        <begin position="412"/>
        <end position="437"/>
    </location>
</feature>
<evidence type="ECO:0000313" key="5">
    <source>
        <dbReference type="Proteomes" id="UP000293360"/>
    </source>
</evidence>
<keyword evidence="5" id="KW-1185">Reference proteome</keyword>
<dbReference type="InterPro" id="IPR036291">
    <property type="entry name" value="NAD(P)-bd_dom_sf"/>
</dbReference>
<sequence>MAVTVKGTILVTGANGGLGSAIAHQFASKSELSAYHGLYAVRDTSHAPVLTSALAHGATHPYDVVALDLTRLDNVRVVAEGINARVSAGEIPPIRALILNAGFLDFGKQTWTAHGLENTFAANYLGHWLLTLLLLKSMDKQAGRIVVIGSQAHNPKDPRNAMGRAFVDPKYQTIVTDAARFEAISKGSWSPDASFQGGFRRYGVSKLFLIMMQHELQARLNADPTLSNICILGVDPGTMVSGLQRLAPWVIRVLIHKIIYTALLWLNPNNGLVRPTSGAAADVLEAAFGTQGGELPKDKYFDGRSPFETSEESRDTEKRELVWKETVKLAGLKDGETVLTTWQICHGKSRMVRVPRHDHKYVRLFLQRIGGNEVWVSQIPVIPAHQLAAADKPDWTGLAISPVMVLNDRVAESEPEPGQQGGRRLMPQDSDKLEMKT</sequence>
<dbReference type="AlphaFoldDB" id="A0A4Q4SZP1"/>
<dbReference type="Proteomes" id="UP000293360">
    <property type="component" value="Unassembled WGS sequence"/>
</dbReference>
<gene>
    <name evidence="4" type="ORF">DL764_008690</name>
</gene>
<name>A0A4Q4SZP1_9PEZI</name>
<evidence type="ECO:0000256" key="3">
    <source>
        <dbReference type="SAM" id="MobiDB-lite"/>
    </source>
</evidence>
<dbReference type="SUPFAM" id="SSF51735">
    <property type="entry name" value="NAD(P)-binding Rossmann-fold domains"/>
    <property type="match status" value="1"/>
</dbReference>
<reference evidence="4 5" key="1">
    <citation type="submission" date="2018-06" db="EMBL/GenBank/DDBJ databases">
        <title>Complete Genomes of Monosporascus.</title>
        <authorList>
            <person name="Robinson A.J."/>
            <person name="Natvig D.O."/>
        </authorList>
    </citation>
    <scope>NUCLEOTIDE SEQUENCE [LARGE SCALE GENOMIC DNA]</scope>
    <source>
        <strain evidence="4 5">CBS 110550</strain>
    </source>
</reference>